<name>A0A4T0BLU6_AURPU</name>
<dbReference type="GO" id="GO:0046872">
    <property type="term" value="F:metal ion binding"/>
    <property type="evidence" value="ECO:0007669"/>
    <property type="project" value="UniProtKB-KW"/>
</dbReference>
<sequence>MSIRKPPIIDFGSWRKGSLSGRRTVTTQLDLALRKHGCFYLDNHGVERSELDTCFKLSRELFTHPAKKDLPRTSIESTSGYSTNEKVRGARTEKENFDFDNAVYEPDPDRWPLQEILPNSRPILKEFYQKVSDLTGDLLACLSDALPAKKSLVDTHSNRQFVQSLIHYPKRSHPHDQSCRNPPHIDFGSLTLIFQDGTSGLEVSDRSEGSMTNKSIEQLTFSPVDPNPNLIFVNTGYLLERWTDGQWKGVRHRVCESIKRPEGDTESESCVKPWERYSIAFFAAFDPDTIIQSQGKAVLNVGNYLTQKRALMYSE</sequence>
<proteinExistence type="inferred from homology"/>
<dbReference type="EMBL" id="QZBZ01000203">
    <property type="protein sequence ID" value="TIA33235.1"/>
    <property type="molecule type" value="Genomic_DNA"/>
</dbReference>
<evidence type="ECO:0000259" key="3">
    <source>
        <dbReference type="PROSITE" id="PS51471"/>
    </source>
</evidence>
<evidence type="ECO:0000313" key="5">
    <source>
        <dbReference type="Proteomes" id="UP000308724"/>
    </source>
</evidence>
<dbReference type="Proteomes" id="UP000308724">
    <property type="component" value="Unassembled WGS sequence"/>
</dbReference>
<dbReference type="Pfam" id="PF14226">
    <property type="entry name" value="DIOX_N"/>
    <property type="match status" value="1"/>
</dbReference>
<evidence type="ECO:0000256" key="1">
    <source>
        <dbReference type="ARBA" id="ARBA00008056"/>
    </source>
</evidence>
<dbReference type="GO" id="GO:0044283">
    <property type="term" value="P:small molecule biosynthetic process"/>
    <property type="evidence" value="ECO:0007669"/>
    <property type="project" value="UniProtKB-ARBA"/>
</dbReference>
<gene>
    <name evidence="4" type="ORF">D6C78_07694</name>
</gene>
<comment type="caution">
    <text evidence="4">The sequence shown here is derived from an EMBL/GenBank/DDBJ whole genome shotgun (WGS) entry which is preliminary data.</text>
</comment>
<dbReference type="InterPro" id="IPR005123">
    <property type="entry name" value="Oxoglu/Fe-dep_dioxygenase_dom"/>
</dbReference>
<dbReference type="PANTHER" id="PTHR47990">
    <property type="entry name" value="2-OXOGLUTARATE (2OG) AND FE(II)-DEPENDENT OXYGENASE SUPERFAMILY PROTEIN-RELATED"/>
    <property type="match status" value="1"/>
</dbReference>
<dbReference type="InterPro" id="IPR044861">
    <property type="entry name" value="IPNS-like_FE2OG_OXY"/>
</dbReference>
<dbReference type="SUPFAM" id="SSF51197">
    <property type="entry name" value="Clavaminate synthase-like"/>
    <property type="match status" value="1"/>
</dbReference>
<keyword evidence="2" id="KW-0479">Metal-binding</keyword>
<dbReference type="GO" id="GO:0016491">
    <property type="term" value="F:oxidoreductase activity"/>
    <property type="evidence" value="ECO:0007669"/>
    <property type="project" value="UniProtKB-KW"/>
</dbReference>
<organism evidence="4 5">
    <name type="scientific">Aureobasidium pullulans</name>
    <name type="common">Black yeast</name>
    <name type="synonym">Pullularia pullulans</name>
    <dbReference type="NCBI Taxonomy" id="5580"/>
    <lineage>
        <taxon>Eukaryota</taxon>
        <taxon>Fungi</taxon>
        <taxon>Dikarya</taxon>
        <taxon>Ascomycota</taxon>
        <taxon>Pezizomycotina</taxon>
        <taxon>Dothideomycetes</taxon>
        <taxon>Dothideomycetidae</taxon>
        <taxon>Dothideales</taxon>
        <taxon>Saccotheciaceae</taxon>
        <taxon>Aureobasidium</taxon>
    </lineage>
</organism>
<feature type="domain" description="Fe2OG dioxygenase" evidence="3">
    <location>
        <begin position="158"/>
        <end position="285"/>
    </location>
</feature>
<dbReference type="InterPro" id="IPR027443">
    <property type="entry name" value="IPNS-like_sf"/>
</dbReference>
<dbReference type="PROSITE" id="PS51471">
    <property type="entry name" value="FE2OG_OXY"/>
    <property type="match status" value="1"/>
</dbReference>
<reference evidence="4 5" key="1">
    <citation type="submission" date="2018-10" db="EMBL/GenBank/DDBJ databases">
        <title>Fifty Aureobasidium pullulans genomes reveal a recombining polyextremotolerant generalist.</title>
        <authorList>
            <person name="Gostincar C."/>
            <person name="Turk M."/>
            <person name="Zajc J."/>
            <person name="Gunde-Cimerman N."/>
        </authorList>
    </citation>
    <scope>NUCLEOTIDE SEQUENCE [LARGE SCALE GENOMIC DNA]</scope>
    <source>
        <strain evidence="4 5">EXF-1645</strain>
    </source>
</reference>
<dbReference type="InterPro" id="IPR050231">
    <property type="entry name" value="Iron_ascorbate_oxido_reductase"/>
</dbReference>
<protein>
    <recommendedName>
        <fullName evidence="3">Fe2OG dioxygenase domain-containing protein</fullName>
    </recommendedName>
</protein>
<accession>A0A4T0BLU6</accession>
<evidence type="ECO:0000256" key="2">
    <source>
        <dbReference type="RuleBase" id="RU003682"/>
    </source>
</evidence>
<comment type="similarity">
    <text evidence="1 2">Belongs to the iron/ascorbate-dependent oxidoreductase family.</text>
</comment>
<dbReference type="Pfam" id="PF03171">
    <property type="entry name" value="2OG-FeII_Oxy"/>
    <property type="match status" value="1"/>
</dbReference>
<evidence type="ECO:0000313" key="4">
    <source>
        <dbReference type="EMBL" id="TIA33235.1"/>
    </source>
</evidence>
<dbReference type="InterPro" id="IPR026992">
    <property type="entry name" value="DIOX_N"/>
</dbReference>
<dbReference type="Gene3D" id="2.60.120.330">
    <property type="entry name" value="B-lactam Antibiotic, Isopenicillin N Synthase, Chain"/>
    <property type="match status" value="1"/>
</dbReference>
<keyword evidence="2" id="KW-0408">Iron</keyword>
<dbReference type="AlphaFoldDB" id="A0A4T0BLU6"/>
<keyword evidence="2" id="KW-0560">Oxidoreductase</keyword>